<evidence type="ECO:0000313" key="3">
    <source>
        <dbReference type="Proteomes" id="UP001153076"/>
    </source>
</evidence>
<protein>
    <submittedName>
        <fullName evidence="2">Uncharacterized protein</fullName>
    </submittedName>
</protein>
<evidence type="ECO:0000256" key="1">
    <source>
        <dbReference type="SAM" id="MobiDB-lite"/>
    </source>
</evidence>
<evidence type="ECO:0000313" key="2">
    <source>
        <dbReference type="EMBL" id="KAJ8453393.1"/>
    </source>
</evidence>
<feature type="region of interest" description="Disordered" evidence="1">
    <location>
        <begin position="1"/>
        <end position="31"/>
    </location>
</feature>
<accession>A0A9Q1L2N2</accession>
<name>A0A9Q1L2N2_9CARY</name>
<sequence>MNRLSPTFPLSLDSSPDGSPDHNHTVPNPTHIAQLGELPTLDGVLPCHHSQPNSTRPRRYAVALKFGLGSHGHSQVSPPEPKLRFQFPGSEPSGRPTAQTEQHGILSSRPNVMPNQGELSSESDPLLTMDNEEIEGVDAKDHADMYLNLERLVDRCPWTLPRRNELKRVRNELRKMKERRHEEGQRTVSPLKKGVRITLASKEQCSSKAIFLTAFGPRTIVFSLYYAQAIGTSINTDTNNQLYFQKASPTLDQVIL</sequence>
<organism evidence="2 3">
    <name type="scientific">Carnegiea gigantea</name>
    <dbReference type="NCBI Taxonomy" id="171969"/>
    <lineage>
        <taxon>Eukaryota</taxon>
        <taxon>Viridiplantae</taxon>
        <taxon>Streptophyta</taxon>
        <taxon>Embryophyta</taxon>
        <taxon>Tracheophyta</taxon>
        <taxon>Spermatophyta</taxon>
        <taxon>Magnoliopsida</taxon>
        <taxon>eudicotyledons</taxon>
        <taxon>Gunneridae</taxon>
        <taxon>Pentapetalae</taxon>
        <taxon>Caryophyllales</taxon>
        <taxon>Cactineae</taxon>
        <taxon>Cactaceae</taxon>
        <taxon>Cactoideae</taxon>
        <taxon>Echinocereeae</taxon>
        <taxon>Carnegiea</taxon>
    </lineage>
</organism>
<feature type="compositionally biased region" description="Low complexity" evidence="1">
    <location>
        <begin position="9"/>
        <end position="18"/>
    </location>
</feature>
<feature type="compositionally biased region" description="Polar residues" evidence="1">
    <location>
        <begin position="108"/>
        <end position="123"/>
    </location>
</feature>
<comment type="caution">
    <text evidence="2">The sequence shown here is derived from an EMBL/GenBank/DDBJ whole genome shotgun (WGS) entry which is preliminary data.</text>
</comment>
<keyword evidence="3" id="KW-1185">Reference proteome</keyword>
<dbReference type="Proteomes" id="UP001153076">
    <property type="component" value="Unassembled WGS sequence"/>
</dbReference>
<dbReference type="EMBL" id="JAKOGI010000001">
    <property type="protein sequence ID" value="KAJ8453393.1"/>
    <property type="molecule type" value="Genomic_DNA"/>
</dbReference>
<proteinExistence type="predicted"/>
<feature type="region of interest" description="Disordered" evidence="1">
    <location>
        <begin position="70"/>
        <end position="124"/>
    </location>
</feature>
<dbReference type="AlphaFoldDB" id="A0A9Q1L2N2"/>
<reference evidence="2" key="1">
    <citation type="submission" date="2022-04" db="EMBL/GenBank/DDBJ databases">
        <title>Carnegiea gigantea Genome sequencing and assembly v2.</title>
        <authorList>
            <person name="Copetti D."/>
            <person name="Sanderson M.J."/>
            <person name="Burquez A."/>
            <person name="Wojciechowski M.F."/>
        </authorList>
    </citation>
    <scope>NUCLEOTIDE SEQUENCE</scope>
    <source>
        <strain evidence="2">SGP5-SGP5p</strain>
        <tissue evidence="2">Aerial part</tissue>
    </source>
</reference>
<gene>
    <name evidence="2" type="ORF">Cgig2_008277</name>
</gene>